<protein>
    <submittedName>
        <fullName evidence="1">Uncharacterized protein</fullName>
    </submittedName>
</protein>
<dbReference type="Proteomes" id="UP001163324">
    <property type="component" value="Chromosome 3"/>
</dbReference>
<keyword evidence="2" id="KW-1185">Reference proteome</keyword>
<evidence type="ECO:0000313" key="2">
    <source>
        <dbReference type="Proteomes" id="UP001163324"/>
    </source>
</evidence>
<sequence>MMQISTVSFLFSTFAVSLLSTKLLTLGSHFTSISVFSFLLYLPTFFLLDILVICGIRLCFRREKGILQWIAFFIGLFLTLTNLLAAASQIGFWLKTGGEMDWREASTYATNWDAAKVLLSGSWAVMAVAGILMFIAFFPQNFLYRIFGSILEWLGEQFVSAYRGILSLGVTLHIKYARKQQAIYELTKGNDDEDGQFSEDSYPNEDRDHSEGHTLLGEGEKPLPAIPKSRFRCPVSIPGWAIKLVILGFLATTLIIRPHKPYDHLSATLPFAILAAFEAEPDFCDQQRHLLENEWPMPELIDKKFWQKPRGDFKGWAPGLKSSMMEDYNRHVPDWIPDELPRGFARWDPKRFEKMQDETKRDGDGTKPANVDECIGLKPGLPYYNPVGDPLRITNLDSEILAPVKSALDDGSVVIKHVVFVLMESLREELFPIVHGSDWHRIIMEYSDEADREVINERLANLTPNAEKITGRARGFVHSNGTLDNMKTNWDREIDNEFGGINVQGAYTMATMSTKSFASNHCGAWPMPVEKFEEAMTDSYQPCMPQILNLFNTFKDNSDEEKGPDEFREQDWNPAFFIAVQEDYDRMDKFDDKAGFHHIIGRKQIEKDWRYNKTDPIYQTVNYFGFSEPVLKPHIKEYIQNTTAANQRIWMSHFTSTTHHAWDTPDWFDKVDYLPTGMKDLNDWHNDYNKYLQTISFHDQWMGELMQMFEDLGIAEETLIVFAGDHGQAFKEDTSKTGTYENGHVSNFRVPLTFRHPHLPRYQYNANASTISILPTILDLLINSGSLNDKDAHVASDIVQEYEGQSLIRPYKAKQDGRRAWNFSVINSGAGMLGVTSADTPYRLVMPLGKTVQYKVADLSSDPLELNPVKSWSLGGLKSNVRHAYGEEAAKWAAEAEAAAQWWVLERQRLWGYHSNPKSSSS</sequence>
<name>A0ACC0V6F6_9HYPO</name>
<evidence type="ECO:0000313" key="1">
    <source>
        <dbReference type="EMBL" id="KAI9902065.1"/>
    </source>
</evidence>
<comment type="caution">
    <text evidence="1">The sequence shown here is derived from an EMBL/GenBank/DDBJ whole genome shotgun (WGS) entry which is preliminary data.</text>
</comment>
<dbReference type="EMBL" id="CM047942">
    <property type="protein sequence ID" value="KAI9902065.1"/>
    <property type="molecule type" value="Genomic_DNA"/>
</dbReference>
<gene>
    <name evidence="1" type="ORF">N3K66_003882</name>
</gene>
<accession>A0ACC0V6F6</accession>
<proteinExistence type="predicted"/>
<organism evidence="1 2">
    <name type="scientific">Trichothecium roseum</name>
    <dbReference type="NCBI Taxonomy" id="47278"/>
    <lineage>
        <taxon>Eukaryota</taxon>
        <taxon>Fungi</taxon>
        <taxon>Dikarya</taxon>
        <taxon>Ascomycota</taxon>
        <taxon>Pezizomycotina</taxon>
        <taxon>Sordariomycetes</taxon>
        <taxon>Hypocreomycetidae</taxon>
        <taxon>Hypocreales</taxon>
        <taxon>Hypocreales incertae sedis</taxon>
        <taxon>Trichothecium</taxon>
    </lineage>
</organism>
<reference evidence="1" key="1">
    <citation type="submission" date="2022-10" db="EMBL/GenBank/DDBJ databases">
        <title>Complete Genome of Trichothecium roseum strain YXFP-22015, a Plant Pathogen Isolated from Citrus.</title>
        <authorList>
            <person name="Wang Y."/>
            <person name="Zhu L."/>
        </authorList>
    </citation>
    <scope>NUCLEOTIDE SEQUENCE</scope>
    <source>
        <strain evidence="1">YXFP-22015</strain>
    </source>
</reference>